<evidence type="ECO:0000256" key="6">
    <source>
        <dbReference type="ARBA" id="ARBA00023136"/>
    </source>
</evidence>
<sequence length="426" mass="45177">MKNKFLSVVCIAASFPSFALAAENNFNKADTVFMLINTILVLFMTIPGIALFYGGLLRSKNVLSLMSQVIVSFSLICVLWIIYGYSMTFEVGNSFWGGFGQVMLKNISITDLTGNFYQLIHVVFQGAFACITVALVVGALCERVRFSALLIFSVLWLTVSYIPMAHMVWGGGWLAQDGALDFAGGTVVHINAAAAGLVGAYLLGKRSGFGREAFKPHNLPMTFVGTAILYIGWFGFNVGSAGEVNAISALALVNTVAATAGAVLSWVFCEWLFRQKPSLLGACSGCISGLVVITPAAATVGISGALVMGLIAGIAGLWGVVILKKWLRVDDVCDVFGVHGVCGIVGCLLTGVFTASSLGGTGFAEGMTMLRQFTIQAISILVCIVWSSIAAYISFKIADKLVGLRISLESEREGLDITSHGESAYN</sequence>
<keyword evidence="4 8" id="KW-0812">Transmembrane</keyword>
<dbReference type="RefSeq" id="WP_074022881.1">
    <property type="nucleotide sequence ID" value="NZ_CAWNAG010000158.1"/>
</dbReference>
<evidence type="ECO:0000256" key="3">
    <source>
        <dbReference type="ARBA" id="ARBA00022448"/>
    </source>
</evidence>
<proteinExistence type="inferred from homology"/>
<dbReference type="Gene3D" id="1.10.3430.10">
    <property type="entry name" value="Ammonium transporter AmtB like domains"/>
    <property type="match status" value="1"/>
</dbReference>
<feature type="transmembrane region" description="Helical" evidence="8">
    <location>
        <begin position="304"/>
        <end position="323"/>
    </location>
</feature>
<dbReference type="InterPro" id="IPR024041">
    <property type="entry name" value="NH4_transpt_AmtB-like_dom"/>
</dbReference>
<evidence type="ECO:0000256" key="4">
    <source>
        <dbReference type="ARBA" id="ARBA00022692"/>
    </source>
</evidence>
<evidence type="ECO:0000256" key="5">
    <source>
        <dbReference type="ARBA" id="ARBA00022989"/>
    </source>
</evidence>
<evidence type="ECO:0000256" key="8">
    <source>
        <dbReference type="RuleBase" id="RU362002"/>
    </source>
</evidence>
<dbReference type="PRINTS" id="PR00342">
    <property type="entry name" value="RHESUSRHD"/>
</dbReference>
<dbReference type="SUPFAM" id="SSF111352">
    <property type="entry name" value="Ammonium transporter"/>
    <property type="match status" value="1"/>
</dbReference>
<dbReference type="AlphaFoldDB" id="A0A1Q5TW30"/>
<feature type="transmembrane region" description="Helical" evidence="8">
    <location>
        <begin position="246"/>
        <end position="267"/>
    </location>
</feature>
<feature type="transmembrane region" description="Helical" evidence="8">
    <location>
        <begin position="279"/>
        <end position="298"/>
    </location>
</feature>
<evidence type="ECO:0000256" key="1">
    <source>
        <dbReference type="ARBA" id="ARBA00004141"/>
    </source>
</evidence>
<feature type="signal peptide" evidence="9">
    <location>
        <begin position="1"/>
        <end position="21"/>
    </location>
</feature>
<keyword evidence="12" id="KW-1185">Reference proteome</keyword>
<protein>
    <recommendedName>
        <fullName evidence="8">Ammonium transporter</fullName>
    </recommendedName>
</protein>
<dbReference type="Proteomes" id="UP000186268">
    <property type="component" value="Unassembled WGS sequence"/>
</dbReference>
<comment type="subcellular location">
    <subcellularLocation>
        <location evidence="8">Cell membrane</location>
        <topology evidence="8">Multi-pass membrane protein</topology>
    </subcellularLocation>
    <subcellularLocation>
        <location evidence="1">Membrane</location>
        <topology evidence="1">Multi-pass membrane protein</topology>
    </subcellularLocation>
</comment>
<keyword evidence="5 8" id="KW-1133">Transmembrane helix</keyword>
<keyword evidence="6 8" id="KW-0472">Membrane</keyword>
<comment type="caution">
    <text evidence="11">The sequence shown here is derived from an EMBL/GenBank/DDBJ whole genome shotgun (WGS) entry which is preliminary data.</text>
</comment>
<dbReference type="InterPro" id="IPR018047">
    <property type="entry name" value="Ammonium_transpt_CS"/>
</dbReference>
<dbReference type="InterPro" id="IPR001905">
    <property type="entry name" value="Ammonium_transpt"/>
</dbReference>
<dbReference type="EMBL" id="MKGQ01000005">
    <property type="protein sequence ID" value="OKP04400.1"/>
    <property type="molecule type" value="Genomic_DNA"/>
</dbReference>
<dbReference type="Pfam" id="PF00909">
    <property type="entry name" value="Ammonium_transp"/>
    <property type="match status" value="1"/>
</dbReference>
<feature type="domain" description="Ammonium transporter AmtB-like" evidence="10">
    <location>
        <begin position="32"/>
        <end position="425"/>
    </location>
</feature>
<dbReference type="InterPro" id="IPR002229">
    <property type="entry name" value="RhesusRHD"/>
</dbReference>
<dbReference type="STRING" id="1873482.Xedl_01169"/>
<gene>
    <name evidence="11" type="ORF">Xedl_01169</name>
</gene>
<name>A0A1Q5TW30_9GAMM</name>
<keyword evidence="3 8" id="KW-0813">Transport</keyword>
<evidence type="ECO:0000256" key="2">
    <source>
        <dbReference type="ARBA" id="ARBA00005887"/>
    </source>
</evidence>
<feature type="transmembrane region" description="Helical" evidence="8">
    <location>
        <begin position="119"/>
        <end position="141"/>
    </location>
</feature>
<comment type="similarity">
    <text evidence="2 8">Belongs to the ammonia transporter channel (TC 1.A.11.2) family.</text>
</comment>
<feature type="transmembrane region" description="Helical" evidence="8">
    <location>
        <begin position="182"/>
        <end position="204"/>
    </location>
</feature>
<evidence type="ECO:0000259" key="10">
    <source>
        <dbReference type="Pfam" id="PF00909"/>
    </source>
</evidence>
<organism evidence="11 12">
    <name type="scientific">Xenorhabdus eapokensis</name>
    <dbReference type="NCBI Taxonomy" id="1873482"/>
    <lineage>
        <taxon>Bacteria</taxon>
        <taxon>Pseudomonadati</taxon>
        <taxon>Pseudomonadota</taxon>
        <taxon>Gammaproteobacteria</taxon>
        <taxon>Enterobacterales</taxon>
        <taxon>Morganellaceae</taxon>
        <taxon>Xenorhabdus</taxon>
    </lineage>
</organism>
<reference evidence="11 12" key="1">
    <citation type="submission" date="2016-09" db="EMBL/GenBank/DDBJ databases">
        <title>Xenorhabdus thuongxuanensis sp. nov. and Xenorhabdus eapokensis sp. nov., isolated from Steinernema species.</title>
        <authorList>
            <person name="Kaempfer P."/>
            <person name="Tobias N.J."/>
            <person name="Phan Ke L."/>
            <person name="Bode H.B."/>
            <person name="Glaeser S.P."/>
        </authorList>
    </citation>
    <scope>NUCLEOTIDE SEQUENCE [LARGE SCALE GENOMIC DNA]</scope>
    <source>
        <strain evidence="11 12">DL20</strain>
    </source>
</reference>
<feature type="transmembrane region" description="Helical" evidence="8">
    <location>
        <begin position="216"/>
        <end position="234"/>
    </location>
</feature>
<dbReference type="OrthoDB" id="9816034at2"/>
<evidence type="ECO:0000256" key="9">
    <source>
        <dbReference type="SAM" id="SignalP"/>
    </source>
</evidence>
<evidence type="ECO:0000313" key="11">
    <source>
        <dbReference type="EMBL" id="OKP04400.1"/>
    </source>
</evidence>
<feature type="chain" id="PRO_5012208749" description="Ammonium transporter" evidence="9">
    <location>
        <begin position="22"/>
        <end position="426"/>
    </location>
</feature>
<keyword evidence="7 8" id="KW-0924">Ammonia transport</keyword>
<dbReference type="PANTHER" id="PTHR43029:SF10">
    <property type="entry name" value="AMMONIUM TRANSPORTER MEP2"/>
    <property type="match status" value="1"/>
</dbReference>
<dbReference type="GO" id="GO:0008519">
    <property type="term" value="F:ammonium channel activity"/>
    <property type="evidence" value="ECO:0007669"/>
    <property type="project" value="InterPro"/>
</dbReference>
<feature type="transmembrane region" description="Helical" evidence="8">
    <location>
        <begin position="31"/>
        <end position="53"/>
    </location>
</feature>
<dbReference type="NCBIfam" id="TIGR00836">
    <property type="entry name" value="amt"/>
    <property type="match status" value="1"/>
</dbReference>
<feature type="transmembrane region" description="Helical" evidence="8">
    <location>
        <begin position="373"/>
        <end position="395"/>
    </location>
</feature>
<dbReference type="NCBIfam" id="NF007947">
    <property type="entry name" value="PRK10666.1"/>
    <property type="match status" value="1"/>
</dbReference>
<feature type="transmembrane region" description="Helical" evidence="8">
    <location>
        <begin position="65"/>
        <end position="86"/>
    </location>
</feature>
<feature type="transmembrane region" description="Helical" evidence="8">
    <location>
        <begin position="148"/>
        <end position="170"/>
    </location>
</feature>
<accession>A0A1Q5TW30</accession>
<evidence type="ECO:0000256" key="7">
    <source>
        <dbReference type="ARBA" id="ARBA00023177"/>
    </source>
</evidence>
<evidence type="ECO:0000313" key="12">
    <source>
        <dbReference type="Proteomes" id="UP000186268"/>
    </source>
</evidence>
<dbReference type="InterPro" id="IPR029020">
    <property type="entry name" value="Ammonium/urea_transptr"/>
</dbReference>
<dbReference type="PANTHER" id="PTHR43029">
    <property type="entry name" value="AMMONIUM TRANSPORTER MEP2"/>
    <property type="match status" value="1"/>
</dbReference>
<dbReference type="PROSITE" id="PS01219">
    <property type="entry name" value="AMMONIUM_TRANSP"/>
    <property type="match status" value="1"/>
</dbReference>
<feature type="transmembrane region" description="Helical" evidence="8">
    <location>
        <begin position="335"/>
        <end position="353"/>
    </location>
</feature>
<dbReference type="GO" id="GO:0005886">
    <property type="term" value="C:plasma membrane"/>
    <property type="evidence" value="ECO:0007669"/>
    <property type="project" value="UniProtKB-SubCell"/>
</dbReference>
<keyword evidence="9" id="KW-0732">Signal</keyword>